<dbReference type="EMBL" id="LR796197">
    <property type="protein sequence ID" value="CAB4126353.1"/>
    <property type="molecule type" value="Genomic_DNA"/>
</dbReference>
<protein>
    <submittedName>
        <fullName evidence="1">Uncharacterized protein</fullName>
    </submittedName>
</protein>
<proteinExistence type="predicted"/>
<gene>
    <name evidence="1" type="ORF">UFOVP89_17</name>
</gene>
<accession>A0A6J5KZK2</accession>
<reference evidence="1" key="1">
    <citation type="submission" date="2020-04" db="EMBL/GenBank/DDBJ databases">
        <authorList>
            <person name="Chiriac C."/>
            <person name="Salcher M."/>
            <person name="Ghai R."/>
            <person name="Kavagutti S V."/>
        </authorList>
    </citation>
    <scope>NUCLEOTIDE SEQUENCE</scope>
</reference>
<sequence length="197" mass="23358">MRIKNWDKYNHYKHKSDMKWFKCYGRDLLNDADFMMMDDVKQVTLFKLWCLASESQGNLPQISEIAFRLRKPIDFVEKMLKELDSWLVTGESLDKVYTNAIADKIREDKIIKPIVRFSEFWDIYPNVRKNNKKGCMEKWQAKDLDLIADKVIGYVKSMKETKSWKEGFVPAPMTVLNQERYNDGNVTNIRKVWEGGI</sequence>
<organism evidence="1">
    <name type="scientific">uncultured Caudovirales phage</name>
    <dbReference type="NCBI Taxonomy" id="2100421"/>
    <lineage>
        <taxon>Viruses</taxon>
        <taxon>Duplodnaviria</taxon>
        <taxon>Heunggongvirae</taxon>
        <taxon>Uroviricota</taxon>
        <taxon>Caudoviricetes</taxon>
        <taxon>Peduoviridae</taxon>
        <taxon>Maltschvirus</taxon>
        <taxon>Maltschvirus maltsch</taxon>
    </lineage>
</organism>
<name>A0A6J5KZK2_9CAUD</name>
<evidence type="ECO:0000313" key="1">
    <source>
        <dbReference type="EMBL" id="CAB4126353.1"/>
    </source>
</evidence>